<dbReference type="GO" id="GO:0006508">
    <property type="term" value="P:proteolysis"/>
    <property type="evidence" value="ECO:0007669"/>
    <property type="project" value="UniProtKB-KW"/>
</dbReference>
<gene>
    <name evidence="8" type="ORF">FYJ33_04065</name>
</gene>
<dbReference type="InterPro" id="IPR036028">
    <property type="entry name" value="SH3-like_dom_sf"/>
</dbReference>
<evidence type="ECO:0000313" key="9">
    <source>
        <dbReference type="Proteomes" id="UP000460287"/>
    </source>
</evidence>
<name>A0A7X2MWY5_9CLOT</name>
<dbReference type="GO" id="GO:0008234">
    <property type="term" value="F:cysteine-type peptidase activity"/>
    <property type="evidence" value="ECO:0007669"/>
    <property type="project" value="UniProtKB-KW"/>
</dbReference>
<feature type="domain" description="SH3b" evidence="6">
    <location>
        <begin position="301"/>
        <end position="369"/>
    </location>
</feature>
<evidence type="ECO:0000256" key="4">
    <source>
        <dbReference type="ARBA" id="ARBA00022807"/>
    </source>
</evidence>
<dbReference type="PANTHER" id="PTHR34408:SF1">
    <property type="entry name" value="GLYCOSYL HYDROLASE FAMILY 19 DOMAIN-CONTAINING PROTEIN HI_1415"/>
    <property type="match status" value="1"/>
</dbReference>
<reference evidence="8 9" key="1">
    <citation type="submission" date="2019-08" db="EMBL/GenBank/DDBJ databases">
        <title>In-depth cultivation of the pig gut microbiome towards novel bacterial diversity and tailored functional studies.</title>
        <authorList>
            <person name="Wylensek D."/>
            <person name="Hitch T.C.A."/>
            <person name="Clavel T."/>
        </authorList>
    </citation>
    <scope>NUCLEOTIDE SEQUENCE [LARGE SCALE GENOMIC DNA]</scope>
    <source>
        <strain evidence="8 9">WCA-383-APC-5B</strain>
    </source>
</reference>
<dbReference type="Pfam" id="PF08239">
    <property type="entry name" value="SH3_3"/>
    <property type="match status" value="4"/>
</dbReference>
<keyword evidence="4" id="KW-0788">Thiol protease</keyword>
<dbReference type="RefSeq" id="WP_154530492.1">
    <property type="nucleotide sequence ID" value="NZ_VULX01000003.1"/>
</dbReference>
<dbReference type="InterPro" id="IPR003646">
    <property type="entry name" value="SH3-like_bac-type"/>
</dbReference>
<evidence type="ECO:0000256" key="3">
    <source>
        <dbReference type="ARBA" id="ARBA00022801"/>
    </source>
</evidence>
<keyword evidence="2" id="KW-0645">Protease</keyword>
<dbReference type="InterPro" id="IPR000064">
    <property type="entry name" value="NLP_P60_dom"/>
</dbReference>
<feature type="region of interest" description="Disordered" evidence="5">
    <location>
        <begin position="270"/>
        <end position="307"/>
    </location>
</feature>
<dbReference type="SUPFAM" id="SSF54001">
    <property type="entry name" value="Cysteine proteinases"/>
    <property type="match status" value="1"/>
</dbReference>
<keyword evidence="3" id="KW-0378">Hydrolase</keyword>
<evidence type="ECO:0000256" key="2">
    <source>
        <dbReference type="ARBA" id="ARBA00022670"/>
    </source>
</evidence>
<evidence type="ECO:0000259" key="6">
    <source>
        <dbReference type="PROSITE" id="PS51781"/>
    </source>
</evidence>
<evidence type="ECO:0000256" key="1">
    <source>
        <dbReference type="ARBA" id="ARBA00007074"/>
    </source>
</evidence>
<dbReference type="EMBL" id="VULX01000003">
    <property type="protein sequence ID" value="MSR90609.1"/>
    <property type="molecule type" value="Genomic_DNA"/>
</dbReference>
<dbReference type="PANTHER" id="PTHR34408">
    <property type="entry name" value="FAMILY PROTEIN, PUTATIVE-RELATED"/>
    <property type="match status" value="1"/>
</dbReference>
<sequence>MKKEKLRGIILGATISTAILIPKDNAYAAELNTKGTVQNVSSFLRIRENASTSSAIVGELKNNTVVDIKEKKGDWYKIQHGNVSGYVYDEYINVAVEEPRVLTASKSSNTGYVTNVSTSLRLRQGPSTSTNVIDYLRNGQALKIEGQENNWYKVSVNGKTGYVSKDYVKLSTSSSTNNSTSSSSGSSSNNSHSSTTSGTIQNYATKNGTLQNVSSSLRIRSTASTTGSVLGYIYPGTTFKIIGESGSWYYVDVNGKKGYASKEYIKITSASSSSSSTNNNSSSSGSSSNNSQNSTSSGTNQNYATKNGTLHNVSSSLRIRSTASTTGSVLGYIYPGTTFKIIGESGSWYHVDVNGKKGYASKTYIKIVTASSSSNSNSSSSHESSSEHVSATYEKVFSLMKQQIGSPYVYGGAGEELTSSLLDRLKAENPSYASAGKYDNAAREVGKGYKAFDCSGLMYWAFKQVGINIGRSTYSQINSGIEVPLNDLKPGDLLFYSNLGHVGMYIGNGQWIESPNHNGCVRITNVPWKSIGRARRVL</sequence>
<dbReference type="AlphaFoldDB" id="A0A7X2MWY5"/>
<dbReference type="PROSITE" id="PS51781">
    <property type="entry name" value="SH3B"/>
    <property type="match status" value="4"/>
</dbReference>
<dbReference type="Proteomes" id="UP000460287">
    <property type="component" value="Unassembled WGS sequence"/>
</dbReference>
<evidence type="ECO:0000259" key="7">
    <source>
        <dbReference type="PROSITE" id="PS51935"/>
    </source>
</evidence>
<accession>A0A7X2MWY5</accession>
<dbReference type="Gene3D" id="2.30.30.40">
    <property type="entry name" value="SH3 Domains"/>
    <property type="match status" value="4"/>
</dbReference>
<feature type="compositionally biased region" description="Low complexity" evidence="5">
    <location>
        <begin position="271"/>
        <end position="302"/>
    </location>
</feature>
<protein>
    <submittedName>
        <fullName evidence="8">SH3 domain-containing protein</fullName>
    </submittedName>
</protein>
<evidence type="ECO:0000256" key="5">
    <source>
        <dbReference type="SAM" id="MobiDB-lite"/>
    </source>
</evidence>
<dbReference type="InterPro" id="IPR038765">
    <property type="entry name" value="Papain-like_cys_pep_sf"/>
</dbReference>
<evidence type="ECO:0000313" key="8">
    <source>
        <dbReference type="EMBL" id="MSR90609.1"/>
    </source>
</evidence>
<organism evidence="8 9">
    <name type="scientific">Inconstantimicrobium porci</name>
    <dbReference type="NCBI Taxonomy" id="2652291"/>
    <lineage>
        <taxon>Bacteria</taxon>
        <taxon>Bacillati</taxon>
        <taxon>Bacillota</taxon>
        <taxon>Clostridia</taxon>
        <taxon>Eubacteriales</taxon>
        <taxon>Clostridiaceae</taxon>
        <taxon>Inconstantimicrobium</taxon>
    </lineage>
</organism>
<dbReference type="Pfam" id="PF00877">
    <property type="entry name" value="NLPC_P60"/>
    <property type="match status" value="1"/>
</dbReference>
<feature type="domain" description="SH3b" evidence="6">
    <location>
        <begin position="35"/>
        <end position="96"/>
    </location>
</feature>
<dbReference type="Gene3D" id="3.90.1720.10">
    <property type="entry name" value="endopeptidase domain like (from Nostoc punctiforme)"/>
    <property type="match status" value="1"/>
</dbReference>
<feature type="compositionally biased region" description="Low complexity" evidence="5">
    <location>
        <begin position="173"/>
        <end position="199"/>
    </location>
</feature>
<feature type="domain" description="SH3b" evidence="6">
    <location>
        <begin position="201"/>
        <end position="269"/>
    </location>
</feature>
<proteinExistence type="inferred from homology"/>
<comment type="caution">
    <text evidence="8">The sequence shown here is derived from an EMBL/GenBank/DDBJ whole genome shotgun (WGS) entry which is preliminary data.</text>
</comment>
<dbReference type="PROSITE" id="PS51935">
    <property type="entry name" value="NLPC_P60"/>
    <property type="match status" value="1"/>
</dbReference>
<dbReference type="SUPFAM" id="SSF50044">
    <property type="entry name" value="SH3-domain"/>
    <property type="match status" value="1"/>
</dbReference>
<feature type="domain" description="NlpC/P60" evidence="7">
    <location>
        <begin position="390"/>
        <end position="538"/>
    </location>
</feature>
<dbReference type="InterPro" id="IPR052354">
    <property type="entry name" value="Cell_Wall_Dynamics_Protein"/>
</dbReference>
<keyword evidence="9" id="KW-1185">Reference proteome</keyword>
<comment type="similarity">
    <text evidence="1">Belongs to the peptidase C40 family.</text>
</comment>
<dbReference type="SMART" id="SM00287">
    <property type="entry name" value="SH3b"/>
    <property type="match status" value="4"/>
</dbReference>
<feature type="region of interest" description="Disordered" evidence="5">
    <location>
        <begin position="173"/>
        <end position="201"/>
    </location>
</feature>
<feature type="domain" description="SH3b" evidence="6">
    <location>
        <begin position="108"/>
        <end position="172"/>
    </location>
</feature>